<evidence type="ECO:0000256" key="1">
    <source>
        <dbReference type="SAM" id="MobiDB-lite"/>
    </source>
</evidence>
<name>A0A0N5DA47_THECL</name>
<protein>
    <submittedName>
        <fullName evidence="2">Auxin response factor 6</fullName>
    </submittedName>
</protein>
<sequence length="145" mass="16076">LLPQQSHQTTNHNQQHQQQPTNSSTLNAQQQFHTPLNFLTGLQDSIWAASEDSDNKRHYLQSSSNHQPSQRSLLLPQSRNLSFDGTVGSGQLLHQVRIQSGVSSARVSNPTSAVFTNSLMQQSLQQHQPQVTAIQNGLTQNTNKS</sequence>
<proteinExistence type="predicted"/>
<feature type="compositionally biased region" description="Polar residues" evidence="1">
    <location>
        <begin position="60"/>
        <end position="73"/>
    </location>
</feature>
<dbReference type="WBParaSite" id="TCLT_0001002901-mRNA-1">
    <property type="protein sequence ID" value="TCLT_0001002901-mRNA-1"/>
    <property type="gene ID" value="TCLT_0001002901"/>
</dbReference>
<feature type="compositionally biased region" description="Low complexity" evidence="1">
    <location>
        <begin position="1"/>
        <end position="24"/>
    </location>
</feature>
<feature type="region of interest" description="Disordered" evidence="1">
    <location>
        <begin position="1"/>
        <end position="27"/>
    </location>
</feature>
<feature type="region of interest" description="Disordered" evidence="1">
    <location>
        <begin position="51"/>
        <end position="73"/>
    </location>
</feature>
<organism evidence="2">
    <name type="scientific">Thelazia callipaeda</name>
    <name type="common">Oriental eyeworm</name>
    <name type="synonym">Parasitic nematode</name>
    <dbReference type="NCBI Taxonomy" id="103827"/>
    <lineage>
        <taxon>Eukaryota</taxon>
        <taxon>Metazoa</taxon>
        <taxon>Ecdysozoa</taxon>
        <taxon>Nematoda</taxon>
        <taxon>Chromadorea</taxon>
        <taxon>Rhabditida</taxon>
        <taxon>Spirurina</taxon>
        <taxon>Spiruromorpha</taxon>
        <taxon>Thelazioidea</taxon>
        <taxon>Thelaziidae</taxon>
        <taxon>Thelazia</taxon>
    </lineage>
</organism>
<accession>A0A0N5DA47</accession>
<evidence type="ECO:0000313" key="2">
    <source>
        <dbReference type="WBParaSite" id="TCLT_0001002901-mRNA-1"/>
    </source>
</evidence>
<reference evidence="2" key="1">
    <citation type="submission" date="2017-02" db="UniProtKB">
        <authorList>
            <consortium name="WormBaseParasite"/>
        </authorList>
    </citation>
    <scope>IDENTIFICATION</scope>
</reference>
<dbReference type="AlphaFoldDB" id="A0A0N5DA47"/>